<comment type="caution">
    <text evidence="3">The sequence shown here is derived from an EMBL/GenBank/DDBJ whole genome shotgun (WGS) entry which is preliminary data.</text>
</comment>
<reference evidence="3 4" key="1">
    <citation type="submission" date="2023-05" db="EMBL/GenBank/DDBJ databases">
        <title>Genome sequence of Pinibacter sp. MAH-24.</title>
        <authorList>
            <person name="Huq M.A."/>
        </authorList>
    </citation>
    <scope>NUCLEOTIDE SEQUENCE [LARGE SCALE GENOMIC DNA]</scope>
    <source>
        <strain evidence="3 4">MAH-24</strain>
    </source>
</reference>
<dbReference type="PROSITE" id="PS51273">
    <property type="entry name" value="GATASE_TYPE_1"/>
    <property type="match status" value="1"/>
</dbReference>
<dbReference type="PRINTS" id="PR00097">
    <property type="entry name" value="ANTSNTHASEII"/>
</dbReference>
<protein>
    <submittedName>
        <fullName evidence="3">Aminodeoxychorismate/anthranilate synthase component II</fullName>
        <ecNumber evidence="3">4.1.3.27</ecNumber>
    </submittedName>
</protein>
<dbReference type="EC" id="4.1.3.27" evidence="3"/>
<dbReference type="PRINTS" id="PR00099">
    <property type="entry name" value="CPSGATASE"/>
</dbReference>
<dbReference type="SUPFAM" id="SSF52317">
    <property type="entry name" value="Class I glutamine amidotransferase-like"/>
    <property type="match status" value="1"/>
</dbReference>
<dbReference type="PRINTS" id="PR00096">
    <property type="entry name" value="GATASE"/>
</dbReference>
<sequence length="205" mass="22877">MANNTTDNKGVGKILVFDNYDSFTYNLVHLVEKITHTKVDVYRNDKIALEDVNKYDKIILSPGPGIPEEAGLLLPLIKQYAPTKSILGVCLGHQAIGQAFGGNLTNLSTVYHGVATNIMQKKVAPKGTNEVFNNLPAELEVGRYHSWVVDRKGFPEELEITAEDENGFIMALRHKTYDVQGVQFHPESVLTPMGEKILRNWLEVN</sequence>
<dbReference type="Pfam" id="PF00117">
    <property type="entry name" value="GATase"/>
    <property type="match status" value="1"/>
</dbReference>
<dbReference type="InterPro" id="IPR029062">
    <property type="entry name" value="Class_I_gatase-like"/>
</dbReference>
<dbReference type="Proteomes" id="UP001226434">
    <property type="component" value="Unassembled WGS sequence"/>
</dbReference>
<name>A0ABT6R9T4_9BACT</name>
<organism evidence="3 4">
    <name type="scientific">Pinibacter soli</name>
    <dbReference type="NCBI Taxonomy" id="3044211"/>
    <lineage>
        <taxon>Bacteria</taxon>
        <taxon>Pseudomonadati</taxon>
        <taxon>Bacteroidota</taxon>
        <taxon>Chitinophagia</taxon>
        <taxon>Chitinophagales</taxon>
        <taxon>Chitinophagaceae</taxon>
        <taxon>Pinibacter</taxon>
    </lineage>
</organism>
<feature type="domain" description="Glutamine amidotransferase" evidence="2">
    <location>
        <begin position="15"/>
        <end position="202"/>
    </location>
</feature>
<evidence type="ECO:0000259" key="2">
    <source>
        <dbReference type="Pfam" id="PF00117"/>
    </source>
</evidence>
<dbReference type="NCBIfam" id="TIGR00566">
    <property type="entry name" value="trpG_papA"/>
    <property type="match status" value="1"/>
</dbReference>
<dbReference type="PANTHER" id="PTHR43418:SF4">
    <property type="entry name" value="MULTIFUNCTIONAL TRYPTOPHAN BIOSYNTHESIS PROTEIN"/>
    <property type="match status" value="1"/>
</dbReference>
<keyword evidence="1" id="KW-0315">Glutamine amidotransferase</keyword>
<evidence type="ECO:0000313" key="4">
    <source>
        <dbReference type="Proteomes" id="UP001226434"/>
    </source>
</evidence>
<evidence type="ECO:0000256" key="1">
    <source>
        <dbReference type="ARBA" id="ARBA00022962"/>
    </source>
</evidence>
<dbReference type="PANTHER" id="PTHR43418">
    <property type="entry name" value="MULTIFUNCTIONAL TRYPTOPHAN BIOSYNTHESIS PROTEIN-RELATED"/>
    <property type="match status" value="1"/>
</dbReference>
<keyword evidence="4" id="KW-1185">Reference proteome</keyword>
<dbReference type="RefSeq" id="WP_282333291.1">
    <property type="nucleotide sequence ID" value="NZ_JASBRG010000003.1"/>
</dbReference>
<dbReference type="EMBL" id="JASBRG010000003">
    <property type="protein sequence ID" value="MDI3319176.1"/>
    <property type="molecule type" value="Genomic_DNA"/>
</dbReference>
<keyword evidence="3" id="KW-0456">Lyase</keyword>
<dbReference type="CDD" id="cd01743">
    <property type="entry name" value="GATase1_Anthranilate_Synthase"/>
    <property type="match status" value="1"/>
</dbReference>
<accession>A0ABT6R9T4</accession>
<dbReference type="InterPro" id="IPR006221">
    <property type="entry name" value="TrpG/PapA_dom"/>
</dbReference>
<gene>
    <name evidence="3" type="ORF">QJ048_05300</name>
</gene>
<dbReference type="InterPro" id="IPR017926">
    <property type="entry name" value="GATASE"/>
</dbReference>
<evidence type="ECO:0000313" key="3">
    <source>
        <dbReference type="EMBL" id="MDI3319176.1"/>
    </source>
</evidence>
<dbReference type="Gene3D" id="3.40.50.880">
    <property type="match status" value="1"/>
</dbReference>
<dbReference type="GO" id="GO:0004049">
    <property type="term" value="F:anthranilate synthase activity"/>
    <property type="evidence" value="ECO:0007669"/>
    <property type="project" value="UniProtKB-EC"/>
</dbReference>
<proteinExistence type="predicted"/>
<dbReference type="InterPro" id="IPR050472">
    <property type="entry name" value="Anth_synth/Amidotransfase"/>
</dbReference>